<dbReference type="AlphaFoldDB" id="A0AAW2FG94"/>
<gene>
    <name evidence="1" type="ORF">PUN28_011895</name>
</gene>
<dbReference type="EMBL" id="JADYXP020000011">
    <property type="protein sequence ID" value="KAL0114853.1"/>
    <property type="molecule type" value="Genomic_DNA"/>
</dbReference>
<evidence type="ECO:0000313" key="1">
    <source>
        <dbReference type="EMBL" id="KAL0114853.1"/>
    </source>
</evidence>
<organism evidence="1 2">
    <name type="scientific">Cardiocondyla obscurior</name>
    <dbReference type="NCBI Taxonomy" id="286306"/>
    <lineage>
        <taxon>Eukaryota</taxon>
        <taxon>Metazoa</taxon>
        <taxon>Ecdysozoa</taxon>
        <taxon>Arthropoda</taxon>
        <taxon>Hexapoda</taxon>
        <taxon>Insecta</taxon>
        <taxon>Pterygota</taxon>
        <taxon>Neoptera</taxon>
        <taxon>Endopterygota</taxon>
        <taxon>Hymenoptera</taxon>
        <taxon>Apocrita</taxon>
        <taxon>Aculeata</taxon>
        <taxon>Formicoidea</taxon>
        <taxon>Formicidae</taxon>
        <taxon>Myrmicinae</taxon>
        <taxon>Cardiocondyla</taxon>
    </lineage>
</organism>
<protein>
    <submittedName>
        <fullName evidence="1">Uncharacterized protein</fullName>
    </submittedName>
</protein>
<evidence type="ECO:0000313" key="2">
    <source>
        <dbReference type="Proteomes" id="UP001430953"/>
    </source>
</evidence>
<proteinExistence type="predicted"/>
<name>A0AAW2FG94_9HYME</name>
<sequence length="95" mass="10943">MSWCAECQFTELSSRPPQAQYLGIRTALGYRNSTPTNVMVAESKITLIRDRTIAQCNENINKDISVCTDFEILKTLTMPWRKCSLLSEVYKNYKN</sequence>
<accession>A0AAW2FG94</accession>
<keyword evidence="2" id="KW-1185">Reference proteome</keyword>
<comment type="caution">
    <text evidence="1">The sequence shown here is derived from an EMBL/GenBank/DDBJ whole genome shotgun (WGS) entry which is preliminary data.</text>
</comment>
<reference evidence="1 2" key="1">
    <citation type="submission" date="2023-03" db="EMBL/GenBank/DDBJ databases">
        <title>High recombination rates correlate with genetic variation in Cardiocondyla obscurior ants.</title>
        <authorList>
            <person name="Errbii M."/>
        </authorList>
    </citation>
    <scope>NUCLEOTIDE SEQUENCE [LARGE SCALE GENOMIC DNA]</scope>
    <source>
        <strain evidence="1">Alpha-2009</strain>
        <tissue evidence="1">Whole body</tissue>
    </source>
</reference>
<dbReference type="Proteomes" id="UP001430953">
    <property type="component" value="Unassembled WGS sequence"/>
</dbReference>